<accession>A0A650CDK2</accession>
<dbReference type="InterPro" id="IPR029057">
    <property type="entry name" value="PRTase-like"/>
</dbReference>
<dbReference type="OrthoDB" id="80352at2157"/>
<feature type="binding site" evidence="11">
    <location>
        <position position="80"/>
    </location>
    <ligand>
        <name>5-phospho-alpha-D-ribose 1-diphosphate</name>
        <dbReference type="ChEBI" id="CHEBI:58017"/>
    </ligand>
</feature>
<evidence type="ECO:0000313" key="13">
    <source>
        <dbReference type="EMBL" id="MBB5253177.1"/>
    </source>
</evidence>
<dbReference type="EC" id="2.4.2.9" evidence="3 11"/>
<dbReference type="NCBIfam" id="NF001097">
    <property type="entry name" value="PRK00129.1"/>
    <property type="match status" value="1"/>
</dbReference>
<dbReference type="GO" id="GO:0006223">
    <property type="term" value="P:uracil salvage"/>
    <property type="evidence" value="ECO:0007669"/>
    <property type="project" value="InterPro"/>
</dbReference>
<evidence type="ECO:0000256" key="11">
    <source>
        <dbReference type="HAMAP-Rule" id="MF_01218"/>
    </source>
</evidence>
<dbReference type="Proteomes" id="UP000582213">
    <property type="component" value="Unassembled WGS sequence"/>
</dbReference>
<comment type="cofactor">
    <cofactor evidence="11">
        <name>Mg(2+)</name>
        <dbReference type="ChEBI" id="CHEBI:18420"/>
    </cofactor>
    <text evidence="11">Binds 1 Mg(2+) ion per subunit. The magnesium is bound as Mg-PRPP.</text>
</comment>
<dbReference type="EMBL" id="CP045484">
    <property type="protein sequence ID" value="QGR15911.1"/>
    <property type="molecule type" value="Genomic_DNA"/>
</dbReference>
<evidence type="ECO:0000256" key="2">
    <source>
        <dbReference type="ARBA" id="ARBA00009516"/>
    </source>
</evidence>
<feature type="binding site" evidence="11">
    <location>
        <position position="203"/>
    </location>
    <ligand>
        <name>uracil</name>
        <dbReference type="ChEBI" id="CHEBI:17568"/>
    </ligand>
</feature>
<dbReference type="GO" id="GO:0044206">
    <property type="term" value="P:UMP salvage"/>
    <property type="evidence" value="ECO:0007669"/>
    <property type="project" value="UniProtKB-UniRule"/>
</dbReference>
<dbReference type="CDD" id="cd06223">
    <property type="entry name" value="PRTases_typeI"/>
    <property type="match status" value="1"/>
</dbReference>
<keyword evidence="8 11" id="KW-0460">Magnesium</keyword>
<dbReference type="UniPathway" id="UPA00574">
    <property type="reaction ID" value="UER00636"/>
</dbReference>
<dbReference type="EMBL" id="JACHFY010000003">
    <property type="protein sequence ID" value="MBB5253177.1"/>
    <property type="molecule type" value="Genomic_DNA"/>
</dbReference>
<dbReference type="Gene3D" id="3.40.50.2020">
    <property type="match status" value="1"/>
</dbReference>
<evidence type="ECO:0000256" key="7">
    <source>
        <dbReference type="ARBA" id="ARBA00022741"/>
    </source>
</evidence>
<organism evidence="14 15">
    <name type="scientific">Sulfurisphaera ohwakuensis</name>
    <dbReference type="NCBI Taxonomy" id="69656"/>
    <lineage>
        <taxon>Archaea</taxon>
        <taxon>Thermoproteota</taxon>
        <taxon>Thermoprotei</taxon>
        <taxon>Sulfolobales</taxon>
        <taxon>Sulfolobaceae</taxon>
        <taxon>Sulfurisphaera</taxon>
    </lineage>
</organism>
<comment type="similarity">
    <text evidence="2 11">Belongs to the UPRTase family.</text>
</comment>
<name>A0A650CDK2_SULOH</name>
<evidence type="ECO:0000313" key="16">
    <source>
        <dbReference type="Proteomes" id="UP000582213"/>
    </source>
</evidence>
<keyword evidence="7 11" id="KW-0547">Nucleotide-binding</keyword>
<dbReference type="InterPro" id="IPR000836">
    <property type="entry name" value="PRTase_dom"/>
</dbReference>
<evidence type="ECO:0000256" key="8">
    <source>
        <dbReference type="ARBA" id="ARBA00022842"/>
    </source>
</evidence>
<dbReference type="AlphaFoldDB" id="A0A650CDK2"/>
<comment type="activity regulation">
    <text evidence="11">Allosterically activated by GTP.</text>
</comment>
<evidence type="ECO:0000256" key="5">
    <source>
        <dbReference type="ARBA" id="ARBA00022676"/>
    </source>
</evidence>
<dbReference type="GO" id="GO:0004845">
    <property type="term" value="F:uracil phosphoribosyltransferase activity"/>
    <property type="evidence" value="ECO:0007669"/>
    <property type="project" value="UniProtKB-UniRule"/>
</dbReference>
<dbReference type="KEGG" id="soh:D1869_00935"/>
<dbReference type="RefSeq" id="WP_156013540.1">
    <property type="nucleotide sequence ID" value="NZ_CP045484.1"/>
</dbReference>
<dbReference type="InterPro" id="IPR034331">
    <property type="entry name" value="Upp_A"/>
</dbReference>
<feature type="binding site" evidence="11">
    <location>
        <begin position="140"/>
        <end position="148"/>
    </location>
    <ligand>
        <name>5-phospho-alpha-D-ribose 1-diphosphate</name>
        <dbReference type="ChEBI" id="CHEBI:58017"/>
    </ligand>
</feature>
<evidence type="ECO:0000256" key="3">
    <source>
        <dbReference type="ARBA" id="ARBA00011894"/>
    </source>
</evidence>
<evidence type="ECO:0000256" key="1">
    <source>
        <dbReference type="ARBA" id="ARBA00005180"/>
    </source>
</evidence>
<evidence type="ECO:0000256" key="6">
    <source>
        <dbReference type="ARBA" id="ARBA00022679"/>
    </source>
</evidence>
<comment type="catalytic activity">
    <reaction evidence="11">
        <text>UMP + diphosphate = 5-phospho-alpha-D-ribose 1-diphosphate + uracil</text>
        <dbReference type="Rhea" id="RHEA:13017"/>
        <dbReference type="ChEBI" id="CHEBI:17568"/>
        <dbReference type="ChEBI" id="CHEBI:33019"/>
        <dbReference type="ChEBI" id="CHEBI:57865"/>
        <dbReference type="ChEBI" id="CHEBI:58017"/>
        <dbReference type="EC" id="2.4.2.9"/>
    </reaction>
</comment>
<keyword evidence="6 11" id="KW-0808">Transferase</keyword>
<keyword evidence="4 11" id="KW-0021">Allosteric enzyme</keyword>
<keyword evidence="5 11" id="KW-0328">Glycosyltransferase</keyword>
<feature type="binding site" evidence="11">
    <location>
        <position position="209"/>
    </location>
    <ligand>
        <name>5-phospho-alpha-D-ribose 1-diphosphate</name>
        <dbReference type="ChEBI" id="CHEBI:58017"/>
    </ligand>
</feature>
<evidence type="ECO:0000313" key="14">
    <source>
        <dbReference type="EMBL" id="QGR15911.1"/>
    </source>
</evidence>
<reference evidence="14 15" key="1">
    <citation type="submission" date="2019-10" db="EMBL/GenBank/DDBJ databases">
        <title>Genome Sequences from Six Type Strain Members of the Archaeal Family Sulfolobaceae: Acidianus ambivalens, Acidianus infernus, Metallosphaera prunae, Stygiolobus azoricus, Sulfolobus metallicus, and Sulfurisphaera ohwakuensis.</title>
        <authorList>
            <person name="Counts J.A."/>
            <person name="Kelly R.M."/>
        </authorList>
    </citation>
    <scope>NUCLEOTIDE SEQUENCE [LARGE SCALE GENOMIC DNA]</scope>
    <source>
        <strain evidence="14 15">TA-1</strain>
    </source>
</reference>
<evidence type="ECO:0000256" key="4">
    <source>
        <dbReference type="ARBA" id="ARBA00022533"/>
    </source>
</evidence>
<dbReference type="HAMAP" id="MF_01218_A">
    <property type="entry name" value="Upp_A"/>
    <property type="match status" value="1"/>
</dbReference>
<sequence>MPLFVLSKPITLHFLTQLRSKNTDQITFRKTLVRLGRIIGYEILNMLDYNIIEVETPLGVKAKGVYIYDLENIVIISILRAATPLVEGLLKALPTARLGVIAASRKETQVNLGYPREMEVEIFYNKIPEINIKDNVIIADPMIATASTMLKALNIIKDKKPKRIFIVSIIISEYGLKRILESYPDVNIITVSIDPELDNRGYILPGLGDAGDRAFG</sequence>
<feature type="binding site" evidence="11">
    <location>
        <begin position="208"/>
        <end position="210"/>
    </location>
    <ligand>
        <name>uracil</name>
        <dbReference type="ChEBI" id="CHEBI:17568"/>
    </ligand>
</feature>
<dbReference type="Proteomes" id="UP000427373">
    <property type="component" value="Chromosome"/>
</dbReference>
<dbReference type="InterPro" id="IPR005765">
    <property type="entry name" value="UPRT"/>
</dbReference>
<evidence type="ECO:0000256" key="10">
    <source>
        <dbReference type="ARBA" id="ARBA00031082"/>
    </source>
</evidence>
<evidence type="ECO:0000313" key="15">
    <source>
        <dbReference type="Proteomes" id="UP000427373"/>
    </source>
</evidence>
<evidence type="ECO:0000259" key="12">
    <source>
        <dbReference type="Pfam" id="PF14681"/>
    </source>
</evidence>
<feature type="binding site" evidence="11">
    <location>
        <begin position="30"/>
        <end position="34"/>
    </location>
    <ligand>
        <name>GTP</name>
        <dbReference type="ChEBI" id="CHEBI:37565"/>
    </ligand>
</feature>
<keyword evidence="15" id="KW-1185">Reference proteome</keyword>
<dbReference type="NCBIfam" id="TIGR01091">
    <property type="entry name" value="upp"/>
    <property type="match status" value="1"/>
</dbReference>
<evidence type="ECO:0000256" key="9">
    <source>
        <dbReference type="ARBA" id="ARBA00023134"/>
    </source>
</evidence>
<dbReference type="FunFam" id="3.40.50.2020:FF:000023">
    <property type="entry name" value="Probable uracil phosphoribosyltransferase"/>
    <property type="match status" value="1"/>
</dbReference>
<proteinExistence type="inferred from homology"/>
<feature type="domain" description="Phosphoribosyltransferase" evidence="12">
    <location>
        <begin position="5"/>
        <end position="216"/>
    </location>
</feature>
<dbReference type="GO" id="GO:0005525">
    <property type="term" value="F:GTP binding"/>
    <property type="evidence" value="ECO:0007669"/>
    <property type="project" value="UniProtKB-KW"/>
</dbReference>
<comment type="function">
    <text evidence="11">Catalyzes the conversion of uracil and 5-phospho-alpha-D-ribose 1-diphosphate (PRPP) to UMP and diphosphate.</text>
</comment>
<dbReference type="Pfam" id="PF14681">
    <property type="entry name" value="UPRTase"/>
    <property type="match status" value="1"/>
</dbReference>
<dbReference type="SUPFAM" id="SSF53271">
    <property type="entry name" value="PRTase-like"/>
    <property type="match status" value="1"/>
</dbReference>
<gene>
    <name evidence="11" type="primary">upp</name>
    <name evidence="14" type="ORF">D1869_00935</name>
    <name evidence="13" type="ORF">HNQ62_000919</name>
</gene>
<reference evidence="13 16" key="2">
    <citation type="submission" date="2020-08" db="EMBL/GenBank/DDBJ databases">
        <title>Genomic Encyclopedia of Type Strains, Phase IV (KMG-IV): sequencing the most valuable type-strain genomes for metagenomic binning, comparative biology and taxonomic classification.</title>
        <authorList>
            <person name="Goeker M."/>
        </authorList>
    </citation>
    <scope>NUCLEOTIDE SEQUENCE [LARGE SCALE GENOMIC DNA]</scope>
    <source>
        <strain evidence="13 16">DSM 12421</strain>
    </source>
</reference>
<dbReference type="GO" id="GO:0000287">
    <property type="term" value="F:magnesium ion binding"/>
    <property type="evidence" value="ECO:0007669"/>
    <property type="project" value="UniProtKB-UniRule"/>
</dbReference>
<dbReference type="GeneID" id="42799769"/>
<comment type="pathway">
    <text evidence="1 11">Pyrimidine metabolism; UMP biosynthesis via salvage pathway; UMP from uracil: step 1/1.</text>
</comment>
<keyword evidence="9 11" id="KW-0342">GTP-binding</keyword>
<feature type="binding site" evidence="11">
    <location>
        <position position="105"/>
    </location>
    <ligand>
        <name>5-phospho-alpha-D-ribose 1-diphosphate</name>
        <dbReference type="ChEBI" id="CHEBI:58017"/>
    </ligand>
</feature>
<protein>
    <recommendedName>
        <fullName evidence="3 11">Uracil phosphoribosyltransferase</fullName>
        <ecNumber evidence="3 11">2.4.2.9</ecNumber>
    </recommendedName>
    <alternativeName>
        <fullName evidence="10 11">UMP pyrophosphorylase</fullName>
    </alternativeName>
    <alternativeName>
        <fullName evidence="11">UPRTase</fullName>
    </alternativeName>
</protein>